<dbReference type="EMBL" id="CAJVCH010371453">
    <property type="protein sequence ID" value="CAG7816496.1"/>
    <property type="molecule type" value="Genomic_DNA"/>
</dbReference>
<feature type="non-terminal residue" evidence="1">
    <location>
        <position position="1"/>
    </location>
</feature>
<accession>A0A8J2KEQ2</accession>
<name>A0A8J2KEQ2_9HEXA</name>
<protein>
    <submittedName>
        <fullName evidence="1">Uncharacterized protein</fullName>
    </submittedName>
</protein>
<comment type="caution">
    <text evidence="1">The sequence shown here is derived from an EMBL/GenBank/DDBJ whole genome shotgun (WGS) entry which is preliminary data.</text>
</comment>
<proteinExistence type="predicted"/>
<dbReference type="Proteomes" id="UP000708208">
    <property type="component" value="Unassembled WGS sequence"/>
</dbReference>
<keyword evidence="2" id="KW-1185">Reference proteome</keyword>
<evidence type="ECO:0000313" key="1">
    <source>
        <dbReference type="EMBL" id="CAG7816496.1"/>
    </source>
</evidence>
<organism evidence="1 2">
    <name type="scientific">Allacma fusca</name>
    <dbReference type="NCBI Taxonomy" id="39272"/>
    <lineage>
        <taxon>Eukaryota</taxon>
        <taxon>Metazoa</taxon>
        <taxon>Ecdysozoa</taxon>
        <taxon>Arthropoda</taxon>
        <taxon>Hexapoda</taxon>
        <taxon>Collembola</taxon>
        <taxon>Symphypleona</taxon>
        <taxon>Sminthuridae</taxon>
        <taxon>Allacma</taxon>
    </lineage>
</organism>
<sequence length="10" mass="1211">QPLEDFNEGY</sequence>
<gene>
    <name evidence="1" type="ORF">AFUS01_LOCUS27113</name>
</gene>
<evidence type="ECO:0000313" key="2">
    <source>
        <dbReference type="Proteomes" id="UP000708208"/>
    </source>
</evidence>
<reference evidence="1" key="1">
    <citation type="submission" date="2021-06" db="EMBL/GenBank/DDBJ databases">
        <authorList>
            <person name="Hodson N. C."/>
            <person name="Mongue J. A."/>
            <person name="Jaron S. K."/>
        </authorList>
    </citation>
    <scope>NUCLEOTIDE SEQUENCE</scope>
</reference>